<dbReference type="AlphaFoldDB" id="A0AAV5AQP6"/>
<name>A0AAV5AQP6_9AGAM</name>
<dbReference type="PANTHER" id="PTHR13357">
    <property type="entry name" value="SH3 ADAPTER PROTEIN SPIN90 NCK INTERACTING PROTEIN WITH SH3 DOMAIN"/>
    <property type="match status" value="1"/>
</dbReference>
<dbReference type="GO" id="GO:0030479">
    <property type="term" value="C:actin cortical patch"/>
    <property type="evidence" value="ECO:0007669"/>
    <property type="project" value="TreeGrafter"/>
</dbReference>
<feature type="region of interest" description="Disordered" evidence="1">
    <location>
        <begin position="591"/>
        <end position="681"/>
    </location>
</feature>
<feature type="compositionally biased region" description="Pro residues" evidence="1">
    <location>
        <begin position="615"/>
        <end position="626"/>
    </location>
</feature>
<dbReference type="InterPro" id="IPR030125">
    <property type="entry name" value="SPIN90/Ldb17"/>
</dbReference>
<dbReference type="EMBL" id="BPWL01000010">
    <property type="protein sequence ID" value="GJJ14706.1"/>
    <property type="molecule type" value="Genomic_DNA"/>
</dbReference>
<keyword evidence="4" id="KW-1185">Reference proteome</keyword>
<feature type="region of interest" description="Disordered" evidence="1">
    <location>
        <begin position="473"/>
        <end position="519"/>
    </location>
</feature>
<comment type="caution">
    <text evidence="3">The sequence shown here is derived from an EMBL/GenBank/DDBJ whole genome shotgun (WGS) entry which is preliminary data.</text>
</comment>
<protein>
    <recommendedName>
        <fullName evidence="2">SPIN90/Ldb17 leucine-rich domain-containing protein</fullName>
    </recommendedName>
</protein>
<evidence type="ECO:0000259" key="2">
    <source>
        <dbReference type="Pfam" id="PF09431"/>
    </source>
</evidence>
<feature type="compositionally biased region" description="Low complexity" evidence="1">
    <location>
        <begin position="627"/>
        <end position="640"/>
    </location>
</feature>
<sequence>MDLGIVYHIEEPRQFWAELEDILQISPSTCSLSVLDAALRQFIAFCATYHQQYLQTPVQLEHACTLLIGSELFHFHSERLSSLVISDALTNTDPHAQLILQHILLLYGRDHSSFFRSHKKWKDLIPVLMDIVTLVDIDLNSWVSEGSAHQWRSGFSVPIETRLSQLSVQILYEVCRIQKFDQLRLGIFTDAFIDRLFELVESTRDLPDETFNYGLIKLIIALNEQFMVAALPSHKPDDKEKAQEGSTSENRIIEVLVRRSGSSKTFGENIIFMLNRAGTSSEDRCMQLLILKILYILFTTRFTQEYFYTNDLCVLVDVFIRELGDLSEENDSLRHTYLRVLHPLLTHTQLRDVPYKRVQILRVLESLVAQADIRNVSSTTKRLVERCLSAPWAIEARSERDAVMSSAMSAMLKPRRSQEGRASVPSIASDSDSHLINVKGSLMSSPKPHPLRDLKFSKSVDVLTLNAREDPRRELGIGNSDDSKVQTIRKPKNRLREGSVHDNRRGSGESSFSFTDVASAGPPVGNMRLLTSQGGNLLIKTAPKPLLSKQRRESSLSSTVESLDSLSLHLSSSPPSSGLFKQGFENVSIVLASPPSTPPPPPLDSNHQVKRYRPAPLPPSAPPSPPHSHSSASSSVSAVSKPRKIPPAVPSRSGKSVFRKNTPTNYASSVPSATAVGLELS</sequence>
<evidence type="ECO:0000313" key="3">
    <source>
        <dbReference type="EMBL" id="GJJ14706.1"/>
    </source>
</evidence>
<proteinExistence type="predicted"/>
<feature type="domain" description="SPIN90/Ldb17 leucine-rich" evidence="2">
    <location>
        <begin position="208"/>
        <end position="360"/>
    </location>
</feature>
<feature type="compositionally biased region" description="Basic and acidic residues" evidence="1">
    <location>
        <begin position="494"/>
        <end position="507"/>
    </location>
</feature>
<dbReference type="Proteomes" id="UP001050691">
    <property type="component" value="Unassembled WGS sequence"/>
</dbReference>
<feature type="compositionally biased region" description="Polar residues" evidence="1">
    <location>
        <begin position="659"/>
        <end position="672"/>
    </location>
</feature>
<organism evidence="3 4">
    <name type="scientific">Clathrus columnatus</name>
    <dbReference type="NCBI Taxonomy" id="1419009"/>
    <lineage>
        <taxon>Eukaryota</taxon>
        <taxon>Fungi</taxon>
        <taxon>Dikarya</taxon>
        <taxon>Basidiomycota</taxon>
        <taxon>Agaricomycotina</taxon>
        <taxon>Agaricomycetes</taxon>
        <taxon>Phallomycetidae</taxon>
        <taxon>Phallales</taxon>
        <taxon>Clathraceae</taxon>
        <taxon>Clathrus</taxon>
    </lineage>
</organism>
<dbReference type="GO" id="GO:0051666">
    <property type="term" value="P:actin cortical patch localization"/>
    <property type="evidence" value="ECO:0007669"/>
    <property type="project" value="TreeGrafter"/>
</dbReference>
<reference evidence="3" key="1">
    <citation type="submission" date="2021-10" db="EMBL/GenBank/DDBJ databases">
        <title>De novo Genome Assembly of Clathrus columnatus (Basidiomycota, Fungi) Using Illumina and Nanopore Sequence Data.</title>
        <authorList>
            <person name="Ogiso-Tanaka E."/>
            <person name="Itagaki H."/>
            <person name="Hosoya T."/>
            <person name="Hosaka K."/>
        </authorList>
    </citation>
    <scope>NUCLEOTIDE SEQUENCE</scope>
    <source>
        <strain evidence="3">MO-923</strain>
    </source>
</reference>
<dbReference type="GO" id="GO:0000147">
    <property type="term" value="P:actin cortical patch assembly"/>
    <property type="evidence" value="ECO:0007669"/>
    <property type="project" value="TreeGrafter"/>
</dbReference>
<dbReference type="PANTHER" id="PTHR13357:SF1">
    <property type="entry name" value="NCK-INTERACTING PROTEIN WITH SH3 DOMAIN"/>
    <property type="match status" value="1"/>
</dbReference>
<dbReference type="Pfam" id="PF09431">
    <property type="entry name" value="SPIN90_LRD"/>
    <property type="match status" value="1"/>
</dbReference>
<dbReference type="InterPro" id="IPR018556">
    <property type="entry name" value="SPIN90/Ldb17_LRD"/>
</dbReference>
<dbReference type="GO" id="GO:0006897">
    <property type="term" value="P:endocytosis"/>
    <property type="evidence" value="ECO:0007669"/>
    <property type="project" value="TreeGrafter"/>
</dbReference>
<evidence type="ECO:0000256" key="1">
    <source>
        <dbReference type="SAM" id="MobiDB-lite"/>
    </source>
</evidence>
<evidence type="ECO:0000313" key="4">
    <source>
        <dbReference type="Proteomes" id="UP001050691"/>
    </source>
</evidence>
<accession>A0AAV5AQP6</accession>
<gene>
    <name evidence="3" type="ORF">Clacol_008973</name>
</gene>
<dbReference type="GO" id="GO:0071933">
    <property type="term" value="F:Arp2/3 complex binding"/>
    <property type="evidence" value="ECO:0007669"/>
    <property type="project" value="TreeGrafter"/>
</dbReference>